<feature type="signal peptide" evidence="1">
    <location>
        <begin position="1"/>
        <end position="28"/>
    </location>
</feature>
<dbReference type="EMBL" id="JAYMYQ010000005">
    <property type="protein sequence ID" value="KAK7331362.1"/>
    <property type="molecule type" value="Genomic_DNA"/>
</dbReference>
<reference evidence="2 3" key="1">
    <citation type="submission" date="2024-01" db="EMBL/GenBank/DDBJ databases">
        <title>The genomes of 5 underutilized Papilionoideae crops provide insights into root nodulation and disease resistanc.</title>
        <authorList>
            <person name="Jiang F."/>
        </authorList>
    </citation>
    <scope>NUCLEOTIDE SEQUENCE [LARGE SCALE GENOMIC DNA]</scope>
    <source>
        <strain evidence="2">LVBAO_FW01</strain>
        <tissue evidence="2">Leaves</tissue>
    </source>
</reference>
<sequence>MANLNQLFFNCICITLFLLLLFSYTVSSYPSTQHILHQNPPSTTPSPYHQVFYLNNIDPMFFRTQERVKNKRRIIIKRKKKNIKHRNKMMFKNQQQSRPFSAMLPKGFVPPSGDEGEAENERKACEFGSLGKAKILCLKVPLKFRGVYFVRACIAL</sequence>
<dbReference type="Proteomes" id="UP001367508">
    <property type="component" value="Unassembled WGS sequence"/>
</dbReference>
<feature type="chain" id="PRO_5042918987" description="Transmembrane protein" evidence="1">
    <location>
        <begin position="29"/>
        <end position="156"/>
    </location>
</feature>
<comment type="caution">
    <text evidence="2">The sequence shown here is derived from an EMBL/GenBank/DDBJ whole genome shotgun (WGS) entry which is preliminary data.</text>
</comment>
<gene>
    <name evidence="2" type="ORF">VNO77_25585</name>
</gene>
<evidence type="ECO:0000313" key="3">
    <source>
        <dbReference type="Proteomes" id="UP001367508"/>
    </source>
</evidence>
<evidence type="ECO:0000256" key="1">
    <source>
        <dbReference type="SAM" id="SignalP"/>
    </source>
</evidence>
<dbReference type="AlphaFoldDB" id="A0AAN9L8E0"/>
<name>A0AAN9L8E0_CANGL</name>
<protein>
    <recommendedName>
        <fullName evidence="4">Transmembrane protein</fullName>
    </recommendedName>
</protein>
<organism evidence="2 3">
    <name type="scientific">Canavalia gladiata</name>
    <name type="common">Sword bean</name>
    <name type="synonym">Dolichos gladiatus</name>
    <dbReference type="NCBI Taxonomy" id="3824"/>
    <lineage>
        <taxon>Eukaryota</taxon>
        <taxon>Viridiplantae</taxon>
        <taxon>Streptophyta</taxon>
        <taxon>Embryophyta</taxon>
        <taxon>Tracheophyta</taxon>
        <taxon>Spermatophyta</taxon>
        <taxon>Magnoliopsida</taxon>
        <taxon>eudicotyledons</taxon>
        <taxon>Gunneridae</taxon>
        <taxon>Pentapetalae</taxon>
        <taxon>rosids</taxon>
        <taxon>fabids</taxon>
        <taxon>Fabales</taxon>
        <taxon>Fabaceae</taxon>
        <taxon>Papilionoideae</taxon>
        <taxon>50 kb inversion clade</taxon>
        <taxon>NPAAA clade</taxon>
        <taxon>indigoferoid/millettioid clade</taxon>
        <taxon>Phaseoleae</taxon>
        <taxon>Canavalia</taxon>
    </lineage>
</organism>
<keyword evidence="1" id="KW-0732">Signal</keyword>
<evidence type="ECO:0008006" key="4">
    <source>
        <dbReference type="Google" id="ProtNLM"/>
    </source>
</evidence>
<accession>A0AAN9L8E0</accession>
<proteinExistence type="predicted"/>
<keyword evidence="3" id="KW-1185">Reference proteome</keyword>
<evidence type="ECO:0000313" key="2">
    <source>
        <dbReference type="EMBL" id="KAK7331362.1"/>
    </source>
</evidence>